<dbReference type="InterPro" id="IPR043128">
    <property type="entry name" value="Rev_trsase/Diguanyl_cyclase"/>
</dbReference>
<dbReference type="Gene3D" id="3.30.70.270">
    <property type="match status" value="2"/>
</dbReference>
<evidence type="ECO:0000313" key="4">
    <source>
        <dbReference type="EMBL" id="KFM05996.1"/>
    </source>
</evidence>
<dbReference type="PROSITE" id="PS50878">
    <property type="entry name" value="RT_POL"/>
    <property type="match status" value="1"/>
</dbReference>
<accession>A0A087QXP2</accession>
<dbReference type="Proteomes" id="UP000053286">
    <property type="component" value="Unassembled WGS sequence"/>
</dbReference>
<dbReference type="Pfam" id="PF00078">
    <property type="entry name" value="RVT_1"/>
    <property type="match status" value="1"/>
</dbReference>
<dbReference type="EC" id="3.1.26.4" evidence="2"/>
<protein>
    <recommendedName>
        <fullName evidence="2">ribonuclease H</fullName>
        <ecNumber evidence="2">3.1.26.4</ecNumber>
    </recommendedName>
</protein>
<name>A0A087QXP2_APTFO</name>
<dbReference type="PANTHER" id="PTHR33064">
    <property type="entry name" value="POL PROTEIN"/>
    <property type="match status" value="1"/>
</dbReference>
<dbReference type="InterPro" id="IPR043502">
    <property type="entry name" value="DNA/RNA_pol_sf"/>
</dbReference>
<dbReference type="InterPro" id="IPR000477">
    <property type="entry name" value="RT_dom"/>
</dbReference>
<dbReference type="STRING" id="9233.A0A087QXP2"/>
<evidence type="ECO:0000256" key="2">
    <source>
        <dbReference type="ARBA" id="ARBA00012180"/>
    </source>
</evidence>
<evidence type="ECO:0000259" key="3">
    <source>
        <dbReference type="PROSITE" id="PS50878"/>
    </source>
</evidence>
<gene>
    <name evidence="4" type="ORF">AS27_14372</name>
</gene>
<evidence type="ECO:0000256" key="1">
    <source>
        <dbReference type="ARBA" id="ARBA00010879"/>
    </source>
</evidence>
<sequence>ATVDVKDMFFMIPISEADRERFAFTWQGLQYTFTHLPQGFKHSPTVAHATLAKELETLKLPQEVTVVQYIDDVLIGGHSAEPVKQAMDIVITHLQSIGVEVPEEKKQGPSQEVTFLRVRWIGGKEMVPAEVLQEIQQLPIPENKKEFHAVLGTSGFWRPRIPGFSIIVRPLYNLVKKNAVWEWTPQHEEALELL</sequence>
<reference evidence="4 5" key="1">
    <citation type="submission" date="2014-04" db="EMBL/GenBank/DDBJ databases">
        <title>Genome evolution of avian class.</title>
        <authorList>
            <person name="Zhang G."/>
            <person name="Li C."/>
        </authorList>
    </citation>
    <scope>NUCLEOTIDE SEQUENCE [LARGE SCALE GENOMIC DNA]</scope>
    <source>
        <strain evidence="4">BGI_AS27</strain>
    </source>
</reference>
<dbReference type="GO" id="GO:0004523">
    <property type="term" value="F:RNA-DNA hybrid ribonuclease activity"/>
    <property type="evidence" value="ECO:0007669"/>
    <property type="project" value="UniProtKB-EC"/>
</dbReference>
<keyword evidence="5" id="KW-1185">Reference proteome</keyword>
<dbReference type="EMBL" id="KL225983">
    <property type="protein sequence ID" value="KFM05996.1"/>
    <property type="molecule type" value="Genomic_DNA"/>
</dbReference>
<feature type="non-terminal residue" evidence="4">
    <location>
        <position position="194"/>
    </location>
</feature>
<dbReference type="Gene3D" id="3.10.10.10">
    <property type="entry name" value="HIV Type 1 Reverse Transcriptase, subunit A, domain 1"/>
    <property type="match status" value="1"/>
</dbReference>
<evidence type="ECO:0000313" key="5">
    <source>
        <dbReference type="Proteomes" id="UP000053286"/>
    </source>
</evidence>
<dbReference type="InterPro" id="IPR051320">
    <property type="entry name" value="Viral_Replic_Matur_Polypro"/>
</dbReference>
<dbReference type="PANTHER" id="PTHR33064:SF37">
    <property type="entry name" value="RIBONUCLEASE H"/>
    <property type="match status" value="1"/>
</dbReference>
<comment type="similarity">
    <text evidence="1">Belongs to the beta type-B retroviral polymerase family. HERV class-II K(HML-2) pol subfamily.</text>
</comment>
<dbReference type="SUPFAM" id="SSF56672">
    <property type="entry name" value="DNA/RNA polymerases"/>
    <property type="match status" value="1"/>
</dbReference>
<proteinExistence type="inferred from homology"/>
<feature type="domain" description="Reverse transcriptase" evidence="3">
    <location>
        <begin position="1"/>
        <end position="125"/>
    </location>
</feature>
<dbReference type="AlphaFoldDB" id="A0A087QXP2"/>
<organism evidence="4 5">
    <name type="scientific">Aptenodytes forsteri</name>
    <name type="common">Emperor penguin</name>
    <dbReference type="NCBI Taxonomy" id="9233"/>
    <lineage>
        <taxon>Eukaryota</taxon>
        <taxon>Metazoa</taxon>
        <taxon>Chordata</taxon>
        <taxon>Craniata</taxon>
        <taxon>Vertebrata</taxon>
        <taxon>Euteleostomi</taxon>
        <taxon>Archelosauria</taxon>
        <taxon>Archosauria</taxon>
        <taxon>Dinosauria</taxon>
        <taxon>Saurischia</taxon>
        <taxon>Theropoda</taxon>
        <taxon>Coelurosauria</taxon>
        <taxon>Aves</taxon>
        <taxon>Neognathae</taxon>
        <taxon>Neoaves</taxon>
        <taxon>Aequornithes</taxon>
        <taxon>Sphenisciformes</taxon>
        <taxon>Spheniscidae</taxon>
        <taxon>Aptenodytes</taxon>
    </lineage>
</organism>
<feature type="non-terminal residue" evidence="4">
    <location>
        <position position="1"/>
    </location>
</feature>